<dbReference type="Pfam" id="PF13424">
    <property type="entry name" value="TPR_12"/>
    <property type="match status" value="3"/>
</dbReference>
<evidence type="ECO:0000259" key="2">
    <source>
        <dbReference type="Pfam" id="PF12862"/>
    </source>
</evidence>
<reference evidence="3" key="1">
    <citation type="submission" date="2021-01" db="EMBL/GenBank/DDBJ databases">
        <authorList>
            <person name="Corre E."/>
            <person name="Pelletier E."/>
            <person name="Niang G."/>
            <person name="Scheremetjew M."/>
            <person name="Finn R."/>
            <person name="Kale V."/>
            <person name="Holt S."/>
            <person name="Cochrane G."/>
            <person name="Meng A."/>
            <person name="Brown T."/>
            <person name="Cohen L."/>
        </authorList>
    </citation>
    <scope>NUCLEOTIDE SEQUENCE</scope>
    <source>
        <strain evidence="3">CCMP 410</strain>
    </source>
</reference>
<evidence type="ECO:0000313" key="3">
    <source>
        <dbReference type="EMBL" id="CAD9275146.1"/>
    </source>
</evidence>
<feature type="repeat" description="TPR" evidence="1">
    <location>
        <begin position="787"/>
        <end position="820"/>
    </location>
</feature>
<gene>
    <name evidence="3" type="ORF">GOCE00092_LOCUS4054</name>
</gene>
<dbReference type="InterPro" id="IPR019734">
    <property type="entry name" value="TPR_rpt"/>
</dbReference>
<organism evidence="3">
    <name type="scientific">Grammatophora oceanica</name>
    <dbReference type="NCBI Taxonomy" id="210454"/>
    <lineage>
        <taxon>Eukaryota</taxon>
        <taxon>Sar</taxon>
        <taxon>Stramenopiles</taxon>
        <taxon>Ochrophyta</taxon>
        <taxon>Bacillariophyta</taxon>
        <taxon>Fragilariophyceae</taxon>
        <taxon>Fragilariophycidae</taxon>
        <taxon>Rhabdonematales</taxon>
        <taxon>Grammatophoraceae</taxon>
        <taxon>Grammatophora</taxon>
    </lineage>
</organism>
<feature type="domain" description="Anaphase-promoting complex subunit 5" evidence="2">
    <location>
        <begin position="342"/>
        <end position="402"/>
    </location>
</feature>
<dbReference type="Pfam" id="PF13432">
    <property type="entry name" value="TPR_16"/>
    <property type="match status" value="1"/>
</dbReference>
<proteinExistence type="predicted"/>
<evidence type="ECO:0000256" key="1">
    <source>
        <dbReference type="PROSITE-ProRule" id="PRU00339"/>
    </source>
</evidence>
<name>A0A7S1USR9_9STRA</name>
<protein>
    <recommendedName>
        <fullName evidence="2">Anaphase-promoting complex subunit 5 domain-containing protein</fullName>
    </recommendedName>
</protein>
<feature type="repeat" description="TPR" evidence="1">
    <location>
        <begin position="253"/>
        <end position="286"/>
    </location>
</feature>
<dbReference type="SMART" id="SM00028">
    <property type="entry name" value="TPR"/>
    <property type="match status" value="13"/>
</dbReference>
<feature type="repeat" description="TPR" evidence="1">
    <location>
        <begin position="579"/>
        <end position="612"/>
    </location>
</feature>
<sequence length="976" mass="109325">MLTEVMNLMLSPVLAAGGQPTILMKLCLASMAVVFPERVQLEAVHLLWGQLLRTEPYAINELGDLTPNQLRKRVRFISEALTSVGLLSIAKKDGVPFVEIYHGLQWEYALMLGREMHFGGSPSKAASRWHEAFASAYLNKKVEADREGGEDVCRIYALENLLQHMLKAGMYQKVAVLLRDDRFLNERLDLLDWTKAAECHIRDCKSLQAAMDSDESISADAVDVAVAIYTKAGGLVLDQAQASRKEAAPKDCAMALQQLGFALMDLGRHSEAISQYKSALKQVPKGTALAASILYSLAAVYIARNDHKKGLNNVKECLKVLQEIGESTTLYAEALILRGDSMMTTCDYKGALDSYDRALDNLFADSDNCRVEIGIALGRKGRLYQVMGEMENAHGALDECLKWKLKINESSCDLASIYNFLGDLCMDRDEKKKALDFFDAAYRLFEQHRNEADETDIHLINGKTDYLNSDFSGSQESFKLALESMEKKVRPLMDRTAYDYRTIAKTFLKQGDFGQAKGAFDKCLDATNDRRDESLERSAALFDMGNLYVNSKETKSAFPCFEDSLKIRIVKLGPSETVIDAMEKIGSLHKQVGEREDALNYFNKALELTEKVHGEDSPKVAEILYKFGELKEEMDEHVEALAMLGECLDIQRRHLPGRHPDIASTVDALGKIHLEKHNYEKAYQLFIEGLEIRQANFQPDDPRVGDSFHNLGVVSRKGGKCDRALTFLMEALHVRKSLEDESFTVETLLEIGNVHRALGDPESALGCYEKCLEITLDRYGGEDERISDILLPLGHAKKDLGFAEDAVDFYRRALEIREKKCGKDSAKCAAGFRSLGLVMYEKGDYRAAIKYLVDFIRIQDARKQKNSIDYVMGLEIIGDIHKFNNNAEDAISAFAAASNAYRQNKELSKLYPALGGFLEKRLAAEEKQNPDQEQAGGLLDQITGALRNLDNEVKMNDMIEASPEEEAFRRKLIFDG</sequence>
<dbReference type="Pfam" id="PF13176">
    <property type="entry name" value="TPR_7"/>
    <property type="match status" value="1"/>
</dbReference>
<accession>A0A7S1USR9</accession>
<dbReference type="InterPro" id="IPR011990">
    <property type="entry name" value="TPR-like_helical_dom_sf"/>
</dbReference>
<feature type="repeat" description="TPR" evidence="1">
    <location>
        <begin position="663"/>
        <end position="696"/>
    </location>
</feature>
<dbReference type="EMBL" id="HBGK01007831">
    <property type="protein sequence ID" value="CAD9275146.1"/>
    <property type="molecule type" value="Transcribed_RNA"/>
</dbReference>
<dbReference type="PANTHER" id="PTHR19959:SF119">
    <property type="entry name" value="FUNGAL LIPASE-LIKE DOMAIN-CONTAINING PROTEIN"/>
    <property type="match status" value="1"/>
</dbReference>
<dbReference type="AlphaFoldDB" id="A0A7S1USR9"/>
<dbReference type="InterPro" id="IPR026000">
    <property type="entry name" value="Apc5_dom"/>
</dbReference>
<dbReference type="Gene3D" id="1.25.40.10">
    <property type="entry name" value="Tetratricopeptide repeat domain"/>
    <property type="match status" value="4"/>
</dbReference>
<keyword evidence="1" id="KW-0802">TPR repeat</keyword>
<dbReference type="SUPFAM" id="SSF48452">
    <property type="entry name" value="TPR-like"/>
    <property type="match status" value="3"/>
</dbReference>
<feature type="repeat" description="TPR" evidence="1">
    <location>
        <begin position="415"/>
        <end position="448"/>
    </location>
</feature>
<dbReference type="PROSITE" id="PS50005">
    <property type="entry name" value="TPR"/>
    <property type="match status" value="6"/>
</dbReference>
<dbReference type="PANTHER" id="PTHR19959">
    <property type="entry name" value="KINESIN LIGHT CHAIN"/>
    <property type="match status" value="1"/>
</dbReference>
<feature type="repeat" description="TPR" evidence="1">
    <location>
        <begin position="745"/>
        <end position="778"/>
    </location>
</feature>
<dbReference type="Pfam" id="PF12862">
    <property type="entry name" value="ANAPC5"/>
    <property type="match status" value="1"/>
</dbReference>